<dbReference type="EMBL" id="CAHIKZ030000723">
    <property type="protein sequence ID" value="CAE1235589.1"/>
    <property type="molecule type" value="Genomic_DNA"/>
</dbReference>
<keyword evidence="1" id="KW-0472">Membrane</keyword>
<organism evidence="2 3">
    <name type="scientific">Acanthosepion pharaonis</name>
    <name type="common">Pharaoh cuttlefish</name>
    <name type="synonym">Sepia pharaonis</name>
    <dbReference type="NCBI Taxonomy" id="158019"/>
    <lineage>
        <taxon>Eukaryota</taxon>
        <taxon>Metazoa</taxon>
        <taxon>Spiralia</taxon>
        <taxon>Lophotrochozoa</taxon>
        <taxon>Mollusca</taxon>
        <taxon>Cephalopoda</taxon>
        <taxon>Coleoidea</taxon>
        <taxon>Decapodiformes</taxon>
        <taxon>Sepiida</taxon>
        <taxon>Sepiina</taxon>
        <taxon>Sepiidae</taxon>
        <taxon>Acanthosepion</taxon>
    </lineage>
</organism>
<feature type="transmembrane region" description="Helical" evidence="1">
    <location>
        <begin position="12"/>
        <end position="33"/>
    </location>
</feature>
<evidence type="ECO:0000313" key="3">
    <source>
        <dbReference type="Proteomes" id="UP000597762"/>
    </source>
</evidence>
<reference evidence="2" key="1">
    <citation type="submission" date="2021-01" db="EMBL/GenBank/DDBJ databases">
        <authorList>
            <person name="Li R."/>
            <person name="Bekaert M."/>
        </authorList>
    </citation>
    <scope>NUCLEOTIDE SEQUENCE</scope>
    <source>
        <strain evidence="2">Farmed</strain>
    </source>
</reference>
<dbReference type="Proteomes" id="UP000597762">
    <property type="component" value="Unassembled WGS sequence"/>
</dbReference>
<sequence length="178" mass="21104">MNKLVLSGCVVVPTIFSSFILLYLFIVLLNIFLHFFSFTIFSFKHLYLFHLSTLFVLLFSNNIFHSHYVSYLPASSFIFFIFLQFFSSSLFVICFFNNFHHHLSLTFFFIFCFVIIIFQSICSSTFFILLHLSLFFLIFRYLIDICPDMLCFLFLTTHSYPNAIFFRNDAIQGEICCL</sequence>
<keyword evidence="3" id="KW-1185">Reference proteome</keyword>
<keyword evidence="1" id="KW-1133">Transmembrane helix</keyword>
<keyword evidence="1" id="KW-0812">Transmembrane</keyword>
<feature type="transmembrane region" description="Helical" evidence="1">
    <location>
        <begin position="45"/>
        <end position="64"/>
    </location>
</feature>
<dbReference type="AlphaFoldDB" id="A0A812BLI1"/>
<evidence type="ECO:0000256" key="1">
    <source>
        <dbReference type="SAM" id="Phobius"/>
    </source>
</evidence>
<gene>
    <name evidence="2" type="ORF">SPHA_19825</name>
</gene>
<name>A0A812BLI1_ACAPH</name>
<proteinExistence type="predicted"/>
<accession>A0A812BLI1</accession>
<comment type="caution">
    <text evidence="2">The sequence shown here is derived from an EMBL/GenBank/DDBJ whole genome shotgun (WGS) entry which is preliminary data.</text>
</comment>
<feature type="transmembrane region" description="Helical" evidence="1">
    <location>
        <begin position="103"/>
        <end position="120"/>
    </location>
</feature>
<feature type="transmembrane region" description="Helical" evidence="1">
    <location>
        <begin position="76"/>
        <end position="96"/>
    </location>
</feature>
<protein>
    <submittedName>
        <fullName evidence="2">Uncharacterized protein</fullName>
    </submittedName>
</protein>
<evidence type="ECO:0000313" key="2">
    <source>
        <dbReference type="EMBL" id="CAE1235589.1"/>
    </source>
</evidence>